<dbReference type="Proteomes" id="UP001231189">
    <property type="component" value="Unassembled WGS sequence"/>
</dbReference>
<dbReference type="AlphaFoldDB" id="A0AAD8SSM4"/>
<comment type="caution">
    <text evidence="2">The sequence shown here is derived from an EMBL/GenBank/DDBJ whole genome shotgun (WGS) entry which is preliminary data.</text>
</comment>
<evidence type="ECO:0000256" key="1">
    <source>
        <dbReference type="SAM" id="MobiDB-lite"/>
    </source>
</evidence>
<feature type="compositionally biased region" description="Low complexity" evidence="1">
    <location>
        <begin position="57"/>
        <end position="66"/>
    </location>
</feature>
<dbReference type="PANTHER" id="PTHR33210">
    <property type="entry name" value="PROTODERMAL FACTOR 1"/>
    <property type="match status" value="1"/>
</dbReference>
<dbReference type="EMBL" id="JAUUTY010000003">
    <property type="protein sequence ID" value="KAK1662841.1"/>
    <property type="molecule type" value="Genomic_DNA"/>
</dbReference>
<dbReference type="PANTHER" id="PTHR33210:SF28">
    <property type="entry name" value="OS01G0201600 PROTEIN"/>
    <property type="match status" value="1"/>
</dbReference>
<feature type="compositionally biased region" description="Basic residues" evidence="1">
    <location>
        <begin position="68"/>
        <end position="78"/>
    </location>
</feature>
<feature type="compositionally biased region" description="Low complexity" evidence="1">
    <location>
        <begin position="149"/>
        <end position="203"/>
    </location>
</feature>
<proteinExistence type="predicted"/>
<gene>
    <name evidence="2" type="ORF">QYE76_051000</name>
</gene>
<feature type="compositionally biased region" description="Polar residues" evidence="1">
    <location>
        <begin position="266"/>
        <end position="277"/>
    </location>
</feature>
<name>A0AAD8SSM4_LOLMU</name>
<reference evidence="2" key="1">
    <citation type="submission" date="2023-07" db="EMBL/GenBank/DDBJ databases">
        <title>A chromosome-level genome assembly of Lolium multiflorum.</title>
        <authorList>
            <person name="Chen Y."/>
            <person name="Copetti D."/>
            <person name="Kolliker R."/>
            <person name="Studer B."/>
        </authorList>
    </citation>
    <scope>NUCLEOTIDE SEQUENCE</scope>
    <source>
        <strain evidence="2">02402/16</strain>
        <tissue evidence="2">Leaf</tissue>
    </source>
</reference>
<keyword evidence="3" id="KW-1185">Reference proteome</keyword>
<organism evidence="2 3">
    <name type="scientific">Lolium multiflorum</name>
    <name type="common">Italian ryegrass</name>
    <name type="synonym">Lolium perenne subsp. multiflorum</name>
    <dbReference type="NCBI Taxonomy" id="4521"/>
    <lineage>
        <taxon>Eukaryota</taxon>
        <taxon>Viridiplantae</taxon>
        <taxon>Streptophyta</taxon>
        <taxon>Embryophyta</taxon>
        <taxon>Tracheophyta</taxon>
        <taxon>Spermatophyta</taxon>
        <taxon>Magnoliopsida</taxon>
        <taxon>Liliopsida</taxon>
        <taxon>Poales</taxon>
        <taxon>Poaceae</taxon>
        <taxon>BOP clade</taxon>
        <taxon>Pooideae</taxon>
        <taxon>Poodae</taxon>
        <taxon>Poeae</taxon>
        <taxon>Poeae Chloroplast Group 2 (Poeae type)</taxon>
        <taxon>Loliodinae</taxon>
        <taxon>Loliinae</taxon>
        <taxon>Lolium</taxon>
    </lineage>
</organism>
<evidence type="ECO:0008006" key="4">
    <source>
        <dbReference type="Google" id="ProtNLM"/>
    </source>
</evidence>
<protein>
    <recommendedName>
        <fullName evidence="4">Protodermal factor 1</fullName>
    </recommendedName>
</protein>
<evidence type="ECO:0000313" key="3">
    <source>
        <dbReference type="Proteomes" id="UP001231189"/>
    </source>
</evidence>
<sequence length="403" mass="40538">MNALANHSLVSSLRPCDLHLRRALSHLINSHGALVWWLLRPAIYTPRSSPVSITSLHSTTPLHSTTQAHRRKKKKKKQQQLAAMGAKKRAVLASLLLAALATQAFVAVSARSGPTDKATQDDVKKPDCVPSLDPRSWPGGHPGTTVPLPSHGGSSGSSSPPYHSGSGTTPSHGGSSGSSPPYHSGSGTSPSHGGSGSIPDPSHGGYGTPPSHGSSGSIPEPSHGGGGYGTTPAAPWHSSPTPSTGSGGYGSSPTTPSHDGGAYGGSTPSHSGGTATPTPFVPVDPNSPGTCDYWRSHPMQIWSALGSWPSSMSHFFGSAGGAAAGGTSNVSIQDALANTRTDGAGALLREGAAALLNSMTRSGFPYTTDQVRSAFVAAAAGGSDSAAATQAAAFKKANEGSKA</sequence>
<feature type="region of interest" description="Disordered" evidence="1">
    <location>
        <begin position="57"/>
        <end position="82"/>
    </location>
</feature>
<evidence type="ECO:0000313" key="2">
    <source>
        <dbReference type="EMBL" id="KAK1662841.1"/>
    </source>
</evidence>
<feature type="region of interest" description="Disordered" evidence="1">
    <location>
        <begin position="110"/>
        <end position="284"/>
    </location>
</feature>
<accession>A0AAD8SSM4</accession>
<dbReference type="InterPro" id="IPR039923">
    <property type="entry name" value="Protodermal_1"/>
</dbReference>
<feature type="compositionally biased region" description="Basic and acidic residues" evidence="1">
    <location>
        <begin position="118"/>
        <end position="127"/>
    </location>
</feature>